<organism evidence="13 14">
    <name type="scientific">Longibacter salinarum</name>
    <dbReference type="NCBI Taxonomy" id="1850348"/>
    <lineage>
        <taxon>Bacteria</taxon>
        <taxon>Pseudomonadati</taxon>
        <taxon>Rhodothermota</taxon>
        <taxon>Rhodothermia</taxon>
        <taxon>Rhodothermales</taxon>
        <taxon>Salisaetaceae</taxon>
        <taxon>Longibacter</taxon>
    </lineage>
</organism>
<evidence type="ECO:0000256" key="10">
    <source>
        <dbReference type="ARBA" id="ARBA00023136"/>
    </source>
</evidence>
<comment type="subcellular location">
    <subcellularLocation>
        <location evidence="2">Membrane</location>
        <topology evidence="2">Multi-pass membrane protein</topology>
    </subcellularLocation>
</comment>
<feature type="transmembrane region" description="Helical" evidence="12">
    <location>
        <begin position="44"/>
        <end position="65"/>
    </location>
</feature>
<protein>
    <recommendedName>
        <fullName evidence="4">methanethiol S-methyltransferase</fullName>
        <ecNumber evidence="4">2.1.1.334</ecNumber>
    </recommendedName>
</protein>
<evidence type="ECO:0000256" key="4">
    <source>
        <dbReference type="ARBA" id="ARBA00012149"/>
    </source>
</evidence>
<dbReference type="InterPro" id="IPR033580">
    <property type="entry name" value="Nurim-like"/>
</dbReference>
<feature type="transmembrane region" description="Helical" evidence="12">
    <location>
        <begin position="86"/>
        <end position="103"/>
    </location>
</feature>
<keyword evidence="5" id="KW-0489">Methyltransferase</keyword>
<dbReference type="OrthoDB" id="9809773at2"/>
<dbReference type="EC" id="2.1.1.334" evidence="4"/>
<evidence type="ECO:0000256" key="1">
    <source>
        <dbReference type="ARBA" id="ARBA00002096"/>
    </source>
</evidence>
<keyword evidence="6" id="KW-0808">Transferase</keyword>
<dbReference type="Proteomes" id="UP000220102">
    <property type="component" value="Unassembled WGS sequence"/>
</dbReference>
<evidence type="ECO:0000256" key="12">
    <source>
        <dbReference type="SAM" id="Phobius"/>
    </source>
</evidence>
<dbReference type="NCBIfam" id="NF045656">
    <property type="entry name" value="MeththiolMtaseMddA"/>
    <property type="match status" value="1"/>
</dbReference>
<proteinExistence type="inferred from homology"/>
<evidence type="ECO:0000256" key="3">
    <source>
        <dbReference type="ARBA" id="ARBA00010631"/>
    </source>
</evidence>
<feature type="transmembrane region" description="Helical" evidence="12">
    <location>
        <begin position="123"/>
        <end position="148"/>
    </location>
</feature>
<comment type="catalytic activity">
    <reaction evidence="11">
        <text>methanethiol + S-adenosyl-L-methionine = dimethyl sulfide + S-adenosyl-L-homocysteine + H(+)</text>
        <dbReference type="Rhea" id="RHEA:50428"/>
        <dbReference type="ChEBI" id="CHEBI:15378"/>
        <dbReference type="ChEBI" id="CHEBI:16007"/>
        <dbReference type="ChEBI" id="CHEBI:17437"/>
        <dbReference type="ChEBI" id="CHEBI:57856"/>
        <dbReference type="ChEBI" id="CHEBI:59789"/>
        <dbReference type="EC" id="2.1.1.334"/>
    </reaction>
</comment>
<evidence type="ECO:0000256" key="2">
    <source>
        <dbReference type="ARBA" id="ARBA00004141"/>
    </source>
</evidence>
<comment type="caution">
    <text evidence="13">The sequence shown here is derived from an EMBL/GenBank/DDBJ whole genome shotgun (WGS) entry which is preliminary data.</text>
</comment>
<evidence type="ECO:0000313" key="14">
    <source>
        <dbReference type="Proteomes" id="UP000220102"/>
    </source>
</evidence>
<evidence type="ECO:0000313" key="13">
    <source>
        <dbReference type="EMBL" id="PEN13320.1"/>
    </source>
</evidence>
<sequence>MKRALFFAYGIVSYLIFLLVFSYAVAFIGDFAVPKTINSGPESAFWTAILINTGLLGLFAVQHSGMARSQFKEWWTRIVPPSVERTTYVLVASGVLALLMWQWRPLTGIVWEVEAGWAETALWAGFGLGWLIVLGTTFIISHWHLFGLKQVHSHYRKQEAPKPQFQVRSLYKYVRHPLYLGFLIAFWSTPTMTVGHLLFAAASTGYILVGATLEERDLIARFGERYRRYRERVPMLLPGLSGGKSTAAKETSARPHHS</sequence>
<evidence type="ECO:0000256" key="11">
    <source>
        <dbReference type="ARBA" id="ARBA00048134"/>
    </source>
</evidence>
<dbReference type="Gene3D" id="1.20.120.1630">
    <property type="match status" value="1"/>
</dbReference>
<comment type="function">
    <text evidence="1">Catalyzes the methylation of methanethiol (MeSH) to yield dimethylsulphide (DMS).</text>
</comment>
<keyword evidence="9 12" id="KW-1133">Transmembrane helix</keyword>
<keyword evidence="14" id="KW-1185">Reference proteome</keyword>
<dbReference type="PANTHER" id="PTHR31040:SF1">
    <property type="entry name" value="NURIM"/>
    <property type="match status" value="1"/>
</dbReference>
<dbReference type="GO" id="GO:0016020">
    <property type="term" value="C:membrane"/>
    <property type="evidence" value="ECO:0007669"/>
    <property type="project" value="UniProtKB-SubCell"/>
</dbReference>
<dbReference type="InterPro" id="IPR054700">
    <property type="entry name" value="MddA"/>
</dbReference>
<evidence type="ECO:0000256" key="7">
    <source>
        <dbReference type="ARBA" id="ARBA00022691"/>
    </source>
</evidence>
<keyword evidence="8 12" id="KW-0812">Transmembrane</keyword>
<keyword evidence="7" id="KW-0949">S-adenosyl-L-methionine</keyword>
<evidence type="ECO:0000256" key="9">
    <source>
        <dbReference type="ARBA" id="ARBA00022989"/>
    </source>
</evidence>
<dbReference type="RefSeq" id="WP_098075960.1">
    <property type="nucleotide sequence ID" value="NZ_PDEQ01000005.1"/>
</dbReference>
<comment type="similarity">
    <text evidence="3">Belongs to the nurim family.</text>
</comment>
<evidence type="ECO:0000256" key="6">
    <source>
        <dbReference type="ARBA" id="ARBA00022679"/>
    </source>
</evidence>
<feature type="transmembrane region" description="Helical" evidence="12">
    <location>
        <begin position="7"/>
        <end position="32"/>
    </location>
</feature>
<dbReference type="GO" id="GO:0008168">
    <property type="term" value="F:methyltransferase activity"/>
    <property type="evidence" value="ECO:0007669"/>
    <property type="project" value="UniProtKB-KW"/>
</dbReference>
<dbReference type="GO" id="GO:0032259">
    <property type="term" value="P:methylation"/>
    <property type="evidence" value="ECO:0007669"/>
    <property type="project" value="UniProtKB-KW"/>
</dbReference>
<evidence type="ECO:0000256" key="5">
    <source>
        <dbReference type="ARBA" id="ARBA00022603"/>
    </source>
</evidence>
<reference evidence="13 14" key="1">
    <citation type="submission" date="2017-10" db="EMBL/GenBank/DDBJ databases">
        <title>Draft genome of Longibacter Salinarum.</title>
        <authorList>
            <person name="Goh K.M."/>
            <person name="Shamsir M.S."/>
            <person name="Lim S.W."/>
        </authorList>
    </citation>
    <scope>NUCLEOTIDE SEQUENCE [LARGE SCALE GENOMIC DNA]</scope>
    <source>
        <strain evidence="13 14">KCTC 52045</strain>
    </source>
</reference>
<accession>A0A2A8CXH1</accession>
<dbReference type="PANTHER" id="PTHR31040">
    <property type="entry name" value="NURIM"/>
    <property type="match status" value="1"/>
</dbReference>
<name>A0A2A8CXH1_9BACT</name>
<gene>
    <name evidence="13" type="ORF">CRI94_10735</name>
</gene>
<keyword evidence="10 12" id="KW-0472">Membrane</keyword>
<evidence type="ECO:0000256" key="8">
    <source>
        <dbReference type="ARBA" id="ARBA00022692"/>
    </source>
</evidence>
<dbReference type="AlphaFoldDB" id="A0A2A8CXH1"/>
<dbReference type="EMBL" id="PDEQ01000005">
    <property type="protein sequence ID" value="PEN13320.1"/>
    <property type="molecule type" value="Genomic_DNA"/>
</dbReference>